<dbReference type="STRING" id="134849.SAMN05443668_103653"/>
<dbReference type="RefSeq" id="WP_073256909.1">
    <property type="nucleotide sequence ID" value="NZ_FRCS01000003.1"/>
</dbReference>
<name>A0A1M7PTC6_9ACTN</name>
<dbReference type="AlphaFoldDB" id="A0A1M7PTC6"/>
<dbReference type="OrthoDB" id="4300693at2"/>
<dbReference type="Proteomes" id="UP000184440">
    <property type="component" value="Unassembled WGS sequence"/>
</dbReference>
<evidence type="ECO:0000313" key="2">
    <source>
        <dbReference type="Proteomes" id="UP000184440"/>
    </source>
</evidence>
<reference evidence="1 2" key="1">
    <citation type="submission" date="2016-11" db="EMBL/GenBank/DDBJ databases">
        <authorList>
            <person name="Jaros S."/>
            <person name="Januszkiewicz K."/>
            <person name="Wedrychowicz H."/>
        </authorList>
    </citation>
    <scope>NUCLEOTIDE SEQUENCE [LARGE SCALE GENOMIC DNA]</scope>
    <source>
        <strain evidence="1 2">DSM 46144</strain>
    </source>
</reference>
<accession>A0A1M7PTC6</accession>
<dbReference type="EMBL" id="FRCS01000003">
    <property type="protein sequence ID" value="SHN20580.1"/>
    <property type="molecule type" value="Genomic_DNA"/>
</dbReference>
<sequence>MTGVAEFPCCGSAYQRRRAATLGSWAISAAIADHLAPDGGGFVTAFHLAVEYVDADGNQCHVRVYPAEQRATVTMGLLQWEIGVARYEQQRHACGNLVHEFGTIVADYFGHIPYQVGSSITSKDWRDVDVRLILPDDEFAAMFGEIQSAEVNVKLAAVSLAFAALGQAMTGLPIDFQIQPQTHANEKHPGRRNALIEYRPADV</sequence>
<proteinExistence type="predicted"/>
<gene>
    <name evidence="1" type="ORF">SAMN05443668_103653</name>
</gene>
<evidence type="ECO:0000313" key="1">
    <source>
        <dbReference type="EMBL" id="SHN20580.1"/>
    </source>
</evidence>
<organism evidence="1 2">
    <name type="scientific">Cryptosporangium aurantiacum</name>
    <dbReference type="NCBI Taxonomy" id="134849"/>
    <lineage>
        <taxon>Bacteria</taxon>
        <taxon>Bacillati</taxon>
        <taxon>Actinomycetota</taxon>
        <taxon>Actinomycetes</taxon>
        <taxon>Cryptosporangiales</taxon>
        <taxon>Cryptosporangiaceae</taxon>
        <taxon>Cryptosporangium</taxon>
    </lineage>
</organism>
<protein>
    <submittedName>
        <fullName evidence="1">Uncharacterized protein</fullName>
    </submittedName>
</protein>
<keyword evidence="2" id="KW-1185">Reference proteome</keyword>